<proteinExistence type="predicted"/>
<organism evidence="2 3">
    <name type="scientific">Orchesella cincta</name>
    <name type="common">Springtail</name>
    <name type="synonym">Podura cincta</name>
    <dbReference type="NCBI Taxonomy" id="48709"/>
    <lineage>
        <taxon>Eukaryota</taxon>
        <taxon>Metazoa</taxon>
        <taxon>Ecdysozoa</taxon>
        <taxon>Arthropoda</taxon>
        <taxon>Hexapoda</taxon>
        <taxon>Collembola</taxon>
        <taxon>Entomobryomorpha</taxon>
        <taxon>Entomobryoidea</taxon>
        <taxon>Orchesellidae</taxon>
        <taxon>Orchesellinae</taxon>
        <taxon>Orchesella</taxon>
    </lineage>
</organism>
<gene>
    <name evidence="2" type="ORF">Ocin01_13908</name>
</gene>
<evidence type="ECO:0000313" key="3">
    <source>
        <dbReference type="Proteomes" id="UP000094527"/>
    </source>
</evidence>
<reference evidence="2 3" key="1">
    <citation type="journal article" date="2016" name="Genome Biol. Evol.">
        <title>Gene Family Evolution Reflects Adaptation to Soil Environmental Stressors in the Genome of the Collembolan Orchesella cincta.</title>
        <authorList>
            <person name="Faddeeva-Vakhrusheva A."/>
            <person name="Derks M.F."/>
            <person name="Anvar S.Y."/>
            <person name="Agamennone V."/>
            <person name="Suring W."/>
            <person name="Smit S."/>
            <person name="van Straalen N.M."/>
            <person name="Roelofs D."/>
        </authorList>
    </citation>
    <scope>NUCLEOTIDE SEQUENCE [LARGE SCALE GENOMIC DNA]</scope>
    <source>
        <tissue evidence="2">Mixed pool</tissue>
    </source>
</reference>
<dbReference type="OrthoDB" id="6348293at2759"/>
<evidence type="ECO:0000313" key="2">
    <source>
        <dbReference type="EMBL" id="ODM92773.1"/>
    </source>
</evidence>
<feature type="compositionally biased region" description="Low complexity" evidence="1">
    <location>
        <begin position="41"/>
        <end position="53"/>
    </location>
</feature>
<accession>A0A1D2MIH6</accession>
<comment type="caution">
    <text evidence="2">The sequence shown here is derived from an EMBL/GenBank/DDBJ whole genome shotgun (WGS) entry which is preliminary data.</text>
</comment>
<name>A0A1D2MIH6_ORCCI</name>
<feature type="non-terminal residue" evidence="2">
    <location>
        <position position="1"/>
    </location>
</feature>
<sequence length="210" mass="22077">EEEMELLSLARNAAIADARTAAKKSSADGIHQPSSPLSKLGAATVGATTAASGNDRSTTSKPITYVKKPENEETPALSDNANSLKYGGENAEIEEALANMAHTPPSKGPSLSVSSSSLKSGNGGIGSPLGDSIIQQEKRARTLNGMGLLGRAGGINLEVDYTPQDIAEYIFWLGDERGVELAINDFVQDGLPCNAGQTEVFYVTLDRVRR</sequence>
<feature type="region of interest" description="Disordered" evidence="1">
    <location>
        <begin position="24"/>
        <end position="84"/>
    </location>
</feature>
<dbReference type="AlphaFoldDB" id="A0A1D2MIH6"/>
<protein>
    <submittedName>
        <fullName evidence="2">Uncharacterized protein</fullName>
    </submittedName>
</protein>
<keyword evidence="3" id="KW-1185">Reference proteome</keyword>
<feature type="region of interest" description="Disordered" evidence="1">
    <location>
        <begin position="101"/>
        <end position="130"/>
    </location>
</feature>
<feature type="compositionally biased region" description="Low complexity" evidence="1">
    <location>
        <begin position="108"/>
        <end position="120"/>
    </location>
</feature>
<dbReference type="EMBL" id="LJIJ01001153">
    <property type="protein sequence ID" value="ODM92773.1"/>
    <property type="molecule type" value="Genomic_DNA"/>
</dbReference>
<evidence type="ECO:0000256" key="1">
    <source>
        <dbReference type="SAM" id="MobiDB-lite"/>
    </source>
</evidence>
<dbReference type="Proteomes" id="UP000094527">
    <property type="component" value="Unassembled WGS sequence"/>
</dbReference>